<dbReference type="Gene3D" id="3.40.50.1220">
    <property type="entry name" value="TPP-binding domain"/>
    <property type="match status" value="1"/>
</dbReference>
<evidence type="ECO:0000313" key="8">
    <source>
        <dbReference type="Proteomes" id="UP000298860"/>
    </source>
</evidence>
<dbReference type="Gene3D" id="3.40.50.970">
    <property type="match status" value="2"/>
</dbReference>
<dbReference type="SUPFAM" id="SSF52518">
    <property type="entry name" value="Thiamin diphosphate-binding fold (THDP-binding)"/>
    <property type="match status" value="2"/>
</dbReference>
<evidence type="ECO:0000256" key="1">
    <source>
        <dbReference type="ARBA" id="ARBA00007812"/>
    </source>
</evidence>
<gene>
    <name evidence="7" type="ORF">GTS_44820</name>
</gene>
<dbReference type="InterPro" id="IPR011766">
    <property type="entry name" value="TPP_enzyme_TPP-bd"/>
</dbReference>
<proteinExistence type="inferred from homology"/>
<evidence type="ECO:0000259" key="5">
    <source>
        <dbReference type="Pfam" id="PF02775"/>
    </source>
</evidence>
<dbReference type="Proteomes" id="UP000298860">
    <property type="component" value="Unassembled WGS sequence"/>
</dbReference>
<dbReference type="InterPro" id="IPR029061">
    <property type="entry name" value="THDP-binding"/>
</dbReference>
<comment type="similarity">
    <text evidence="1 3">Belongs to the TPP enzyme family.</text>
</comment>
<dbReference type="CDD" id="cd07035">
    <property type="entry name" value="TPP_PYR_POX_like"/>
    <property type="match status" value="1"/>
</dbReference>
<dbReference type="PANTHER" id="PTHR18968">
    <property type="entry name" value="THIAMINE PYROPHOSPHATE ENZYMES"/>
    <property type="match status" value="1"/>
</dbReference>
<dbReference type="Pfam" id="PF02776">
    <property type="entry name" value="TPP_enzyme_N"/>
    <property type="match status" value="1"/>
</dbReference>
<dbReference type="CDD" id="cd02002">
    <property type="entry name" value="TPP_BFDC"/>
    <property type="match status" value="1"/>
</dbReference>
<dbReference type="InterPro" id="IPR029035">
    <property type="entry name" value="DHS-like_NAD/FAD-binding_dom"/>
</dbReference>
<dbReference type="AlphaFoldDB" id="A0A4D4JEV7"/>
<dbReference type="OrthoDB" id="2443624at2"/>
<keyword evidence="8" id="KW-1185">Reference proteome</keyword>
<dbReference type="InterPro" id="IPR045229">
    <property type="entry name" value="TPP_enz"/>
</dbReference>
<dbReference type="InterPro" id="IPR012001">
    <property type="entry name" value="Thiamin_PyroP_enz_TPP-bd_dom"/>
</dbReference>
<evidence type="ECO:0000313" key="7">
    <source>
        <dbReference type="EMBL" id="GDY32849.1"/>
    </source>
</evidence>
<accession>A0A4D4JEV7</accession>
<dbReference type="GO" id="GO:0000287">
    <property type="term" value="F:magnesium ion binding"/>
    <property type="evidence" value="ECO:0007669"/>
    <property type="project" value="InterPro"/>
</dbReference>
<dbReference type="Pfam" id="PF00205">
    <property type="entry name" value="TPP_enzyme_M"/>
    <property type="match status" value="1"/>
</dbReference>
<evidence type="ECO:0000259" key="6">
    <source>
        <dbReference type="Pfam" id="PF02776"/>
    </source>
</evidence>
<protein>
    <submittedName>
        <fullName evidence="7">Benzoylformate decarboxylase</fullName>
    </submittedName>
</protein>
<dbReference type="InterPro" id="IPR012000">
    <property type="entry name" value="Thiamin_PyroP_enz_cen_dom"/>
</dbReference>
<comment type="caution">
    <text evidence="7">The sequence shown here is derived from an EMBL/GenBank/DDBJ whole genome shotgun (WGS) entry which is preliminary data.</text>
</comment>
<organism evidence="7 8">
    <name type="scientific">Gandjariella thermophila</name>
    <dbReference type="NCBI Taxonomy" id="1931992"/>
    <lineage>
        <taxon>Bacteria</taxon>
        <taxon>Bacillati</taxon>
        <taxon>Actinomycetota</taxon>
        <taxon>Actinomycetes</taxon>
        <taxon>Pseudonocardiales</taxon>
        <taxon>Pseudonocardiaceae</taxon>
        <taxon>Gandjariella</taxon>
    </lineage>
</organism>
<reference evidence="8" key="1">
    <citation type="submission" date="2019-04" db="EMBL/GenBank/DDBJ databases">
        <title>Draft genome sequence of Pseudonocardiaceae bacterium SL3-2-4.</title>
        <authorList>
            <person name="Ningsih F."/>
            <person name="Yokota A."/>
            <person name="Sakai Y."/>
            <person name="Nanatani K."/>
            <person name="Yabe S."/>
            <person name="Oetari A."/>
            <person name="Sjamsuridzal W."/>
        </authorList>
    </citation>
    <scope>NUCLEOTIDE SEQUENCE [LARGE SCALE GENOMIC DNA]</scope>
    <source>
        <strain evidence="8">SL3-2-4</strain>
    </source>
</reference>
<keyword evidence="2 3" id="KW-0786">Thiamine pyrophosphate</keyword>
<evidence type="ECO:0000256" key="3">
    <source>
        <dbReference type="RuleBase" id="RU362132"/>
    </source>
</evidence>
<feature type="domain" description="Thiamine pyrophosphate enzyme TPP-binding" evidence="5">
    <location>
        <begin position="385"/>
        <end position="524"/>
    </location>
</feature>
<name>A0A4D4JEV7_9PSEU</name>
<dbReference type="RefSeq" id="WP_137815846.1">
    <property type="nucleotide sequence ID" value="NZ_BJFL01000030.1"/>
</dbReference>
<dbReference type="GO" id="GO:0030976">
    <property type="term" value="F:thiamine pyrophosphate binding"/>
    <property type="evidence" value="ECO:0007669"/>
    <property type="project" value="InterPro"/>
</dbReference>
<dbReference type="PANTHER" id="PTHR18968:SF133">
    <property type="entry name" value="BENZOYLFORMATE DECARBOXYLASE"/>
    <property type="match status" value="1"/>
</dbReference>
<feature type="domain" description="Thiamine pyrophosphate enzyme N-terminal TPP-binding" evidence="6">
    <location>
        <begin position="3"/>
        <end position="105"/>
    </location>
</feature>
<dbReference type="Pfam" id="PF02775">
    <property type="entry name" value="TPP_enzyme_C"/>
    <property type="match status" value="1"/>
</dbReference>
<evidence type="ECO:0000259" key="4">
    <source>
        <dbReference type="Pfam" id="PF00205"/>
    </source>
</evidence>
<dbReference type="SUPFAM" id="SSF52467">
    <property type="entry name" value="DHS-like NAD/FAD-binding domain"/>
    <property type="match status" value="1"/>
</dbReference>
<sequence length="534" mass="56017">MRTVRDEAFEVVSRLDMGTIFANPGSTEVPMLTDLPDDLEFVLALHEASVVGMATGWALGRRSPAFVVLHTTAGLGNAVGALATARVNRAPLVVLVGQQDRRHLALEPFLTGRLTGLAGDYPVSVEQPLRAQDVPGALARAWHTARERRGPALVIVPMDDWSAPAEDSGVLPAATEVHRATGVDEAVVGRLVEVLAEATSPALVVGAGADDRATWRALVALAERLRCPVRQESFGARAGFPQDHPLFAGHLPAARSRLRQVLAGHDVVLCVGAPVFRQYPYEPGPLAEPGTRVLLVTDDPEEAHRSPVELAVLGGPGEVCARLAERVPARDVPMPATHRAAPPPPPGPSEPLRAAHVLAALAERLPADAVVVEETPSTRPDLHALLPARAPMGFLSAAMGGLGFALPAATGLRMARPDRPVVAVVGDGASLYAIQSLWTAAHYGVGALFVVLSNGRYAVLDHLARGHGGGKPPWPGFAEISVRDLALALGCPASRPTGHAELLGILDDVVPGLADRGEPLLLDVPVTVDPTFDP</sequence>
<feature type="domain" description="Thiamine pyrophosphate enzyme central" evidence="4">
    <location>
        <begin position="190"/>
        <end position="323"/>
    </location>
</feature>
<dbReference type="GO" id="GO:0003984">
    <property type="term" value="F:acetolactate synthase activity"/>
    <property type="evidence" value="ECO:0007669"/>
    <property type="project" value="TreeGrafter"/>
</dbReference>
<dbReference type="GO" id="GO:0050660">
    <property type="term" value="F:flavin adenine dinucleotide binding"/>
    <property type="evidence" value="ECO:0007669"/>
    <property type="project" value="TreeGrafter"/>
</dbReference>
<dbReference type="EMBL" id="BJFL01000030">
    <property type="protein sequence ID" value="GDY32849.1"/>
    <property type="molecule type" value="Genomic_DNA"/>
</dbReference>
<evidence type="ECO:0000256" key="2">
    <source>
        <dbReference type="ARBA" id="ARBA00023052"/>
    </source>
</evidence>